<feature type="disulfide bond" evidence="16">
    <location>
        <begin position="140"/>
        <end position="175"/>
    </location>
</feature>
<protein>
    <recommendedName>
        <fullName evidence="21">Calnexin</fullName>
    </recommendedName>
</protein>
<evidence type="ECO:0000256" key="16">
    <source>
        <dbReference type="PIRSR" id="PIRSR601580-3"/>
    </source>
</evidence>
<dbReference type="Gene3D" id="2.10.250.10">
    <property type="entry name" value="Calreticulin/calnexin, P domain"/>
    <property type="match status" value="1"/>
</dbReference>
<keyword evidence="6" id="KW-0430">Lectin</keyword>
<evidence type="ECO:0000256" key="17">
    <source>
        <dbReference type="RuleBase" id="RU362126"/>
    </source>
</evidence>
<keyword evidence="12 16" id="KW-1015">Disulfide bond</keyword>
<gene>
    <name evidence="19" type="ORF">B296_00031590</name>
</gene>
<name>A0A426ZFE9_ENSVE</name>
<evidence type="ECO:0000256" key="13">
    <source>
        <dbReference type="ARBA" id="ARBA00023180"/>
    </source>
</evidence>
<proteinExistence type="inferred from homology"/>
<evidence type="ECO:0000256" key="12">
    <source>
        <dbReference type="ARBA" id="ARBA00023157"/>
    </source>
</evidence>
<comment type="function">
    <text evidence="15">Calcium-binding protein that interacts with newly synthesized monoglucosylated glycoproteins in the endoplasmic reticulum. It may act in assisting protein assembly and/or in the retention within the ER of unassembled protein subunits. It seems to play a major role in the quality control apparatus of the ER by the retention of incorrectly folded proteins.</text>
</comment>
<dbReference type="EMBL" id="AMZH03006890">
    <property type="protein sequence ID" value="RRT62693.1"/>
    <property type="molecule type" value="Genomic_DNA"/>
</dbReference>
<dbReference type="InterPro" id="IPR009033">
    <property type="entry name" value="Calreticulin/calnexin_P_dom_sf"/>
</dbReference>
<evidence type="ECO:0000313" key="20">
    <source>
        <dbReference type="Proteomes" id="UP000287651"/>
    </source>
</evidence>
<evidence type="ECO:0000256" key="14">
    <source>
        <dbReference type="ARBA" id="ARBA00023186"/>
    </source>
</evidence>
<evidence type="ECO:0000256" key="4">
    <source>
        <dbReference type="ARBA" id="ARBA00022723"/>
    </source>
</evidence>
<keyword evidence="13" id="KW-0325">Glycoprotein</keyword>
<evidence type="ECO:0000256" key="10">
    <source>
        <dbReference type="ARBA" id="ARBA00022989"/>
    </source>
</evidence>
<dbReference type="PANTHER" id="PTHR11073">
    <property type="entry name" value="CALRETICULIN AND CALNEXIN"/>
    <property type="match status" value="1"/>
</dbReference>
<keyword evidence="14 17" id="KW-0143">Chaperone</keyword>
<sequence length="507" mass="57147">RSESGTFVKIPTARCHLPRSSSPQADPVADGRVVPPPPDRIILSSDLGVRSGDCCTMSPLTSPLRGGGSSPRKRITTVTITFNSNSLCVLISDGHEDYGLLVSEKARKYAIVKELDEPIILKDGIVILQFEVRLQNGLECGGAYLKYLRPQKAGWTAREFDNESPYTIMFGPDKCGNTDKVHFIFQHKNPKTGKFVEHHLKYAPTVPYDKLSHVYTAILKPDNELRILIDGEEKRKANFLSSDHFEPASIPPKTIPDPDDKKPEDWDERTNVPDPDAVKPDDWDEDAPEEIEDEEAVKPEGWLDDEPEEIDDPGAIKPKDWDDEEDGEWEALKIDNPKCEAAPGCGEWKRPMKMNPAYKGKWHAPLIDNPNYKGIWKPREIDNPDYFELDKPDFEPIIAIGIEILTMQDGILFDNILITRDEKVAESYRAETWKPKYVVEKEKEKPEDDAAGFSDMLSGFQAPAAPISETEIAGAAETEVPESSKEKKENDKEDESVPRPRRSRRET</sequence>
<evidence type="ECO:0008006" key="21">
    <source>
        <dbReference type="Google" id="ProtNLM"/>
    </source>
</evidence>
<dbReference type="InterPro" id="IPR001580">
    <property type="entry name" value="Calret/calnex"/>
</dbReference>
<evidence type="ECO:0000256" key="8">
    <source>
        <dbReference type="ARBA" id="ARBA00022824"/>
    </source>
</evidence>
<dbReference type="InterPro" id="IPR013320">
    <property type="entry name" value="ConA-like_dom_sf"/>
</dbReference>
<comment type="subcellular location">
    <subcellularLocation>
        <location evidence="1">Endoplasmic reticulum membrane</location>
        <topology evidence="1">Single-pass type I membrane protein</topology>
    </subcellularLocation>
</comment>
<keyword evidence="3" id="KW-0812">Transmembrane</keyword>
<evidence type="ECO:0000256" key="18">
    <source>
        <dbReference type="SAM" id="MobiDB-lite"/>
    </source>
</evidence>
<feature type="region of interest" description="Disordered" evidence="18">
    <location>
        <begin position="441"/>
        <end position="507"/>
    </location>
</feature>
<feature type="non-terminal residue" evidence="19">
    <location>
        <position position="1"/>
    </location>
</feature>
<evidence type="ECO:0000256" key="15">
    <source>
        <dbReference type="ARBA" id="ARBA00037525"/>
    </source>
</evidence>
<comment type="caution">
    <text evidence="19">The sequence shown here is derived from an EMBL/GenBank/DDBJ whole genome shotgun (WGS) entry which is preliminary data.</text>
</comment>
<evidence type="ECO:0000313" key="19">
    <source>
        <dbReference type="EMBL" id="RRT62693.1"/>
    </source>
</evidence>
<dbReference type="PROSITE" id="PS00804">
    <property type="entry name" value="CALRETICULIN_2"/>
    <property type="match status" value="1"/>
</dbReference>
<accession>A0A426ZFE9</accession>
<evidence type="ECO:0000256" key="1">
    <source>
        <dbReference type="ARBA" id="ARBA00004115"/>
    </source>
</evidence>
<dbReference type="PRINTS" id="PR00626">
    <property type="entry name" value="CALRETICULIN"/>
</dbReference>
<evidence type="ECO:0000256" key="2">
    <source>
        <dbReference type="ARBA" id="ARBA00010983"/>
    </source>
</evidence>
<dbReference type="AlphaFoldDB" id="A0A426ZFE9"/>
<feature type="compositionally biased region" description="Acidic residues" evidence="18">
    <location>
        <begin position="302"/>
        <end position="312"/>
    </location>
</feature>
<evidence type="ECO:0000256" key="7">
    <source>
        <dbReference type="ARBA" id="ARBA00022737"/>
    </source>
</evidence>
<dbReference type="FunFam" id="2.10.250.10:FF:000001">
    <property type="entry name" value="Calnexin homolog"/>
    <property type="match status" value="1"/>
</dbReference>
<feature type="compositionally biased region" description="Basic and acidic residues" evidence="18">
    <location>
        <begin position="256"/>
        <end position="281"/>
    </location>
</feature>
<dbReference type="PANTHER" id="PTHR11073:SF1">
    <property type="entry name" value="CALNEXIN 14D-RELATED"/>
    <property type="match status" value="1"/>
</dbReference>
<dbReference type="InterPro" id="IPR018124">
    <property type="entry name" value="Calret/calnex_CS"/>
</dbReference>
<dbReference type="GO" id="GO:0051082">
    <property type="term" value="F:unfolded protein binding"/>
    <property type="evidence" value="ECO:0007669"/>
    <property type="project" value="InterPro"/>
</dbReference>
<keyword evidence="7" id="KW-0677">Repeat</keyword>
<evidence type="ECO:0000256" key="5">
    <source>
        <dbReference type="ARBA" id="ARBA00022729"/>
    </source>
</evidence>
<dbReference type="GO" id="GO:0005509">
    <property type="term" value="F:calcium ion binding"/>
    <property type="evidence" value="ECO:0007669"/>
    <property type="project" value="InterPro"/>
</dbReference>
<comment type="similarity">
    <text evidence="2 17">Belongs to the calreticulin family.</text>
</comment>
<keyword evidence="5" id="KW-0732">Signal</keyword>
<dbReference type="Proteomes" id="UP000287651">
    <property type="component" value="Unassembled WGS sequence"/>
</dbReference>
<organism evidence="19 20">
    <name type="scientific">Ensete ventricosum</name>
    <name type="common">Abyssinian banana</name>
    <name type="synonym">Musa ensete</name>
    <dbReference type="NCBI Taxonomy" id="4639"/>
    <lineage>
        <taxon>Eukaryota</taxon>
        <taxon>Viridiplantae</taxon>
        <taxon>Streptophyta</taxon>
        <taxon>Embryophyta</taxon>
        <taxon>Tracheophyta</taxon>
        <taxon>Spermatophyta</taxon>
        <taxon>Magnoliopsida</taxon>
        <taxon>Liliopsida</taxon>
        <taxon>Zingiberales</taxon>
        <taxon>Musaceae</taxon>
        <taxon>Ensete</taxon>
    </lineage>
</organism>
<evidence type="ECO:0000256" key="6">
    <source>
        <dbReference type="ARBA" id="ARBA00022734"/>
    </source>
</evidence>
<keyword evidence="10" id="KW-1133">Transmembrane helix</keyword>
<dbReference type="Pfam" id="PF00262">
    <property type="entry name" value="Calreticulin"/>
    <property type="match status" value="1"/>
</dbReference>
<dbReference type="Gene3D" id="2.60.120.200">
    <property type="match status" value="1"/>
</dbReference>
<feature type="region of interest" description="Disordered" evidence="18">
    <location>
        <begin position="16"/>
        <end position="35"/>
    </location>
</feature>
<feature type="compositionally biased region" description="Basic and acidic residues" evidence="18">
    <location>
        <begin position="482"/>
        <end position="498"/>
    </location>
</feature>
<keyword evidence="8 17" id="KW-0256">Endoplasmic reticulum</keyword>
<dbReference type="GO" id="GO:0005789">
    <property type="term" value="C:endoplasmic reticulum membrane"/>
    <property type="evidence" value="ECO:0007669"/>
    <property type="project" value="UniProtKB-SubCell"/>
</dbReference>
<dbReference type="SUPFAM" id="SSF63887">
    <property type="entry name" value="P-domain of calnexin/calreticulin"/>
    <property type="match status" value="1"/>
</dbReference>
<evidence type="ECO:0000256" key="9">
    <source>
        <dbReference type="ARBA" id="ARBA00022837"/>
    </source>
</evidence>
<feature type="region of interest" description="Disordered" evidence="18">
    <location>
        <begin position="240"/>
        <end position="322"/>
    </location>
</feature>
<evidence type="ECO:0000256" key="3">
    <source>
        <dbReference type="ARBA" id="ARBA00022692"/>
    </source>
</evidence>
<dbReference type="GO" id="GO:0030246">
    <property type="term" value="F:carbohydrate binding"/>
    <property type="evidence" value="ECO:0007669"/>
    <property type="project" value="UniProtKB-KW"/>
</dbReference>
<dbReference type="GO" id="GO:0036503">
    <property type="term" value="P:ERAD pathway"/>
    <property type="evidence" value="ECO:0007669"/>
    <property type="project" value="TreeGrafter"/>
</dbReference>
<keyword evidence="11" id="KW-0472">Membrane</keyword>
<reference evidence="19 20" key="1">
    <citation type="journal article" date="2014" name="Agronomy (Basel)">
        <title>A Draft Genome Sequence for Ensete ventricosum, the Drought-Tolerant Tree Against Hunger.</title>
        <authorList>
            <person name="Harrison J."/>
            <person name="Moore K.A."/>
            <person name="Paszkiewicz K."/>
            <person name="Jones T."/>
            <person name="Grant M."/>
            <person name="Ambacheew D."/>
            <person name="Muzemil S."/>
            <person name="Studholme D.J."/>
        </authorList>
    </citation>
    <scope>NUCLEOTIDE SEQUENCE [LARGE SCALE GENOMIC DNA]</scope>
</reference>
<feature type="compositionally biased region" description="Acidic residues" evidence="18">
    <location>
        <begin position="282"/>
        <end position="295"/>
    </location>
</feature>
<dbReference type="FunFam" id="2.60.120.200:FF:000048">
    <property type="entry name" value="Calnexin homolog"/>
    <property type="match status" value="1"/>
</dbReference>
<keyword evidence="9" id="KW-0106">Calcium</keyword>
<keyword evidence="4" id="KW-0479">Metal-binding</keyword>
<dbReference type="GO" id="GO:0006457">
    <property type="term" value="P:protein folding"/>
    <property type="evidence" value="ECO:0007669"/>
    <property type="project" value="InterPro"/>
</dbReference>
<evidence type="ECO:0000256" key="11">
    <source>
        <dbReference type="ARBA" id="ARBA00023136"/>
    </source>
</evidence>
<dbReference type="PROSITE" id="PS00803">
    <property type="entry name" value="CALRETICULIN_1"/>
    <property type="match status" value="1"/>
</dbReference>
<dbReference type="SUPFAM" id="SSF49899">
    <property type="entry name" value="Concanavalin A-like lectins/glucanases"/>
    <property type="match status" value="1"/>
</dbReference>
<dbReference type="PROSITE" id="PS00805">
    <property type="entry name" value="CALRETICULIN_REPEAT"/>
    <property type="match status" value="1"/>
</dbReference>